<dbReference type="InterPro" id="IPR004276">
    <property type="entry name" value="GlycoTrans_28_N"/>
</dbReference>
<keyword evidence="1" id="KW-0328">Glycosyltransferase</keyword>
<comment type="caution">
    <text evidence="4">The sequence shown here is derived from an EMBL/GenBank/DDBJ whole genome shotgun (WGS) entry which is preliminary data.</text>
</comment>
<keyword evidence="2" id="KW-0808">Transferase</keyword>
<dbReference type="Pfam" id="PF03033">
    <property type="entry name" value="Glyco_transf_28"/>
    <property type="match status" value="1"/>
</dbReference>
<sequence>MLDPSERIGAIDKDFVLPKKEGWQTGQSVPLRAVRDIVFLSTVTGMESDVIPSVGYEFVRPEGPPARPFVSPLNLLFPFQLLRSIAASTVVLSQLCPKIVIDTGAYVSILISFAAVISEIKLVFQEQNCYPGITKCALAPYAMKIFIAFNSCLKYFPKDRA</sequence>
<proteinExistence type="predicted"/>
<gene>
    <name evidence="4" type="ORF">KSP40_PGU010803</name>
</gene>
<organism evidence="4 5">
    <name type="scientific">Platanthera guangdongensis</name>
    <dbReference type="NCBI Taxonomy" id="2320717"/>
    <lineage>
        <taxon>Eukaryota</taxon>
        <taxon>Viridiplantae</taxon>
        <taxon>Streptophyta</taxon>
        <taxon>Embryophyta</taxon>
        <taxon>Tracheophyta</taxon>
        <taxon>Spermatophyta</taxon>
        <taxon>Magnoliopsida</taxon>
        <taxon>Liliopsida</taxon>
        <taxon>Asparagales</taxon>
        <taxon>Orchidaceae</taxon>
        <taxon>Orchidoideae</taxon>
        <taxon>Orchideae</taxon>
        <taxon>Orchidinae</taxon>
        <taxon>Platanthera</taxon>
    </lineage>
</organism>
<evidence type="ECO:0000313" key="5">
    <source>
        <dbReference type="Proteomes" id="UP001412067"/>
    </source>
</evidence>
<dbReference type="Gene3D" id="3.40.50.2000">
    <property type="entry name" value="Glycogen Phosphorylase B"/>
    <property type="match status" value="1"/>
</dbReference>
<dbReference type="EMBL" id="JBBWWR010000011">
    <property type="protein sequence ID" value="KAK8960082.1"/>
    <property type="molecule type" value="Genomic_DNA"/>
</dbReference>
<dbReference type="PANTHER" id="PTHR21015">
    <property type="entry name" value="UDP-N-ACETYLGLUCOSAMINE--N-ACETYLMURAMYL-(PENTAPEPTIDE) PYROPHOSPHORYL-UNDECAPRENOL N-ACETYLGLUCOSAMINE TRANSFERASE 1"/>
    <property type="match status" value="1"/>
</dbReference>
<feature type="domain" description="Glycosyltransferase family 28 N-terminal" evidence="3">
    <location>
        <begin position="37"/>
        <end position="147"/>
    </location>
</feature>
<evidence type="ECO:0000259" key="3">
    <source>
        <dbReference type="Pfam" id="PF03033"/>
    </source>
</evidence>
<evidence type="ECO:0000313" key="4">
    <source>
        <dbReference type="EMBL" id="KAK8960082.1"/>
    </source>
</evidence>
<accession>A0ABR2M851</accession>
<dbReference type="SUPFAM" id="SSF53756">
    <property type="entry name" value="UDP-Glycosyltransferase/glycogen phosphorylase"/>
    <property type="match status" value="1"/>
</dbReference>
<reference evidence="4 5" key="1">
    <citation type="journal article" date="2022" name="Nat. Plants">
        <title>Genomes of leafy and leafless Platanthera orchids illuminate the evolution of mycoheterotrophy.</title>
        <authorList>
            <person name="Li M.H."/>
            <person name="Liu K.W."/>
            <person name="Li Z."/>
            <person name="Lu H.C."/>
            <person name="Ye Q.L."/>
            <person name="Zhang D."/>
            <person name="Wang J.Y."/>
            <person name="Li Y.F."/>
            <person name="Zhong Z.M."/>
            <person name="Liu X."/>
            <person name="Yu X."/>
            <person name="Liu D.K."/>
            <person name="Tu X.D."/>
            <person name="Liu B."/>
            <person name="Hao Y."/>
            <person name="Liao X.Y."/>
            <person name="Jiang Y.T."/>
            <person name="Sun W.H."/>
            <person name="Chen J."/>
            <person name="Chen Y.Q."/>
            <person name="Ai Y."/>
            <person name="Zhai J.W."/>
            <person name="Wu S.S."/>
            <person name="Zhou Z."/>
            <person name="Hsiao Y.Y."/>
            <person name="Wu W.L."/>
            <person name="Chen Y.Y."/>
            <person name="Lin Y.F."/>
            <person name="Hsu J.L."/>
            <person name="Li C.Y."/>
            <person name="Wang Z.W."/>
            <person name="Zhao X."/>
            <person name="Zhong W.Y."/>
            <person name="Ma X.K."/>
            <person name="Ma L."/>
            <person name="Huang J."/>
            <person name="Chen G.Z."/>
            <person name="Huang M.Z."/>
            <person name="Huang L."/>
            <person name="Peng D.H."/>
            <person name="Luo Y.B."/>
            <person name="Zou S.Q."/>
            <person name="Chen S.P."/>
            <person name="Lan S."/>
            <person name="Tsai W.C."/>
            <person name="Van de Peer Y."/>
            <person name="Liu Z.J."/>
        </authorList>
    </citation>
    <scope>NUCLEOTIDE SEQUENCE [LARGE SCALE GENOMIC DNA]</scope>
    <source>
        <strain evidence="4">Lor288</strain>
    </source>
</reference>
<dbReference type="PANTHER" id="PTHR21015:SF22">
    <property type="entry name" value="GLYCOSYLTRANSFERASE"/>
    <property type="match status" value="1"/>
</dbReference>
<protein>
    <recommendedName>
        <fullName evidence="3">Glycosyltransferase family 28 N-terminal domain-containing protein</fullName>
    </recommendedName>
</protein>
<keyword evidence="5" id="KW-1185">Reference proteome</keyword>
<dbReference type="Proteomes" id="UP001412067">
    <property type="component" value="Unassembled WGS sequence"/>
</dbReference>
<name>A0ABR2M851_9ASPA</name>
<evidence type="ECO:0000256" key="1">
    <source>
        <dbReference type="ARBA" id="ARBA00022676"/>
    </source>
</evidence>
<evidence type="ECO:0000256" key="2">
    <source>
        <dbReference type="ARBA" id="ARBA00022679"/>
    </source>
</evidence>